<evidence type="ECO:0000313" key="3">
    <source>
        <dbReference type="Proteomes" id="UP000887566"/>
    </source>
</evidence>
<comment type="similarity">
    <text evidence="1">Belongs to the SNF7 family.</text>
</comment>
<dbReference type="AlphaFoldDB" id="A0A914W1M2"/>
<dbReference type="GO" id="GO:0007034">
    <property type="term" value="P:vacuolar transport"/>
    <property type="evidence" value="ECO:0007669"/>
    <property type="project" value="InterPro"/>
</dbReference>
<sequence>MGLFGQEKKADPKEQVREWNRKLRQEMRQLDRQVNSIQREELKVKKQIKDAAKKGDKDVCRVLAKGIVQSRKAVNKLHTSKAQINSVCMGMQQQLATMRMAGSIQRSTEVMKSMQSLVRVPEIAATMRDLSREMMKAGIIDEMIEETMESMEPEEFEEEAQQEVDKILWEVTAGELGRAPAAPAGAVSVGPAAEGVYDQAVGGRESPEEDLSAMRDRLEALRS</sequence>
<evidence type="ECO:0000256" key="2">
    <source>
        <dbReference type="SAM" id="Coils"/>
    </source>
</evidence>
<evidence type="ECO:0000313" key="4">
    <source>
        <dbReference type="WBParaSite" id="PSAMB.scaffold3022size19987.g20101.t1"/>
    </source>
</evidence>
<evidence type="ECO:0000256" key="1">
    <source>
        <dbReference type="ARBA" id="ARBA00006190"/>
    </source>
</evidence>
<reference evidence="4" key="1">
    <citation type="submission" date="2022-11" db="UniProtKB">
        <authorList>
            <consortium name="WormBaseParasite"/>
        </authorList>
    </citation>
    <scope>IDENTIFICATION</scope>
</reference>
<name>A0A914W1M2_9BILA</name>
<dbReference type="PANTHER" id="PTHR10476">
    <property type="entry name" value="CHARGED MULTIVESICULAR BODY PROTEIN"/>
    <property type="match status" value="1"/>
</dbReference>
<feature type="coiled-coil region" evidence="2">
    <location>
        <begin position="13"/>
        <end position="47"/>
    </location>
</feature>
<proteinExistence type="inferred from homology"/>
<dbReference type="InterPro" id="IPR005024">
    <property type="entry name" value="Snf7_fam"/>
</dbReference>
<keyword evidence="2" id="KW-0175">Coiled coil</keyword>
<dbReference type="Pfam" id="PF03357">
    <property type="entry name" value="Snf7"/>
    <property type="match status" value="1"/>
</dbReference>
<keyword evidence="3" id="KW-1185">Reference proteome</keyword>
<accession>A0A914W1M2</accession>
<dbReference type="Proteomes" id="UP000887566">
    <property type="component" value="Unplaced"/>
</dbReference>
<dbReference type="Gene3D" id="6.10.140.1230">
    <property type="match status" value="1"/>
</dbReference>
<protein>
    <submittedName>
        <fullName evidence="4">Charged multivesicular body protein 3</fullName>
    </submittedName>
</protein>
<organism evidence="3 4">
    <name type="scientific">Plectus sambesii</name>
    <dbReference type="NCBI Taxonomy" id="2011161"/>
    <lineage>
        <taxon>Eukaryota</taxon>
        <taxon>Metazoa</taxon>
        <taxon>Ecdysozoa</taxon>
        <taxon>Nematoda</taxon>
        <taxon>Chromadorea</taxon>
        <taxon>Plectida</taxon>
        <taxon>Plectina</taxon>
        <taxon>Plectoidea</taxon>
        <taxon>Plectidae</taxon>
        <taxon>Plectus</taxon>
    </lineage>
</organism>
<dbReference type="WBParaSite" id="PSAMB.scaffold3022size19987.g20101.t1">
    <property type="protein sequence ID" value="PSAMB.scaffold3022size19987.g20101.t1"/>
    <property type="gene ID" value="PSAMB.scaffold3022size19987.g20101"/>
</dbReference>